<name>A0A5C5ZC78_9BACT</name>
<organism evidence="2 3">
    <name type="scientific">Novipirellula herctigrandis</name>
    <dbReference type="NCBI Taxonomy" id="2527986"/>
    <lineage>
        <taxon>Bacteria</taxon>
        <taxon>Pseudomonadati</taxon>
        <taxon>Planctomycetota</taxon>
        <taxon>Planctomycetia</taxon>
        <taxon>Pirellulales</taxon>
        <taxon>Pirellulaceae</taxon>
        <taxon>Novipirellula</taxon>
    </lineage>
</organism>
<gene>
    <name evidence="2" type="ORF">CA13_62260</name>
</gene>
<feature type="region of interest" description="Disordered" evidence="1">
    <location>
        <begin position="33"/>
        <end position="71"/>
    </location>
</feature>
<evidence type="ECO:0000256" key="1">
    <source>
        <dbReference type="SAM" id="MobiDB-lite"/>
    </source>
</evidence>
<evidence type="ECO:0000313" key="2">
    <source>
        <dbReference type="EMBL" id="TWT84746.1"/>
    </source>
</evidence>
<keyword evidence="3" id="KW-1185">Reference proteome</keyword>
<accession>A0A5C5ZC78</accession>
<dbReference type="RefSeq" id="WP_146402600.1">
    <property type="nucleotide sequence ID" value="NZ_SJPJ01000001.1"/>
</dbReference>
<evidence type="ECO:0000313" key="3">
    <source>
        <dbReference type="Proteomes" id="UP000315010"/>
    </source>
</evidence>
<comment type="caution">
    <text evidence="2">The sequence shown here is derived from an EMBL/GenBank/DDBJ whole genome shotgun (WGS) entry which is preliminary data.</text>
</comment>
<dbReference type="OrthoDB" id="303370at2"/>
<feature type="compositionally biased region" description="Basic and acidic residues" evidence="1">
    <location>
        <begin position="44"/>
        <end position="55"/>
    </location>
</feature>
<protein>
    <submittedName>
        <fullName evidence="2">Uncharacterized protein</fullName>
    </submittedName>
</protein>
<dbReference type="EMBL" id="SJPJ01000001">
    <property type="protein sequence ID" value="TWT84746.1"/>
    <property type="molecule type" value="Genomic_DNA"/>
</dbReference>
<proteinExistence type="predicted"/>
<reference evidence="2 3" key="1">
    <citation type="submission" date="2019-02" db="EMBL/GenBank/DDBJ databases">
        <title>Deep-cultivation of Planctomycetes and their phenomic and genomic characterization uncovers novel biology.</title>
        <authorList>
            <person name="Wiegand S."/>
            <person name="Jogler M."/>
            <person name="Boedeker C."/>
            <person name="Pinto D."/>
            <person name="Vollmers J."/>
            <person name="Rivas-Marin E."/>
            <person name="Kohn T."/>
            <person name="Peeters S.H."/>
            <person name="Heuer A."/>
            <person name="Rast P."/>
            <person name="Oberbeckmann S."/>
            <person name="Bunk B."/>
            <person name="Jeske O."/>
            <person name="Meyerdierks A."/>
            <person name="Storesund J.E."/>
            <person name="Kallscheuer N."/>
            <person name="Luecker S."/>
            <person name="Lage O.M."/>
            <person name="Pohl T."/>
            <person name="Merkel B.J."/>
            <person name="Hornburger P."/>
            <person name="Mueller R.-W."/>
            <person name="Bruemmer F."/>
            <person name="Labrenz M."/>
            <person name="Spormann A.M."/>
            <person name="Op Den Camp H."/>
            <person name="Overmann J."/>
            <person name="Amann R."/>
            <person name="Jetten M.S.M."/>
            <person name="Mascher T."/>
            <person name="Medema M.H."/>
            <person name="Devos D.P."/>
            <person name="Kaster A.-K."/>
            <person name="Ovreas L."/>
            <person name="Rohde M."/>
            <person name="Galperin M.Y."/>
            <person name="Jogler C."/>
        </authorList>
    </citation>
    <scope>NUCLEOTIDE SEQUENCE [LARGE SCALE GENOMIC DNA]</scope>
    <source>
        <strain evidence="2 3">CA13</strain>
    </source>
</reference>
<sequence>MDRNDRPNDDEDKLPDDVADAWAAVLIDVHEKTKDKATTAAAEDTDRMPMEALEKRRAKNEPIGTKSSDVD</sequence>
<dbReference type="Proteomes" id="UP000315010">
    <property type="component" value="Unassembled WGS sequence"/>
</dbReference>
<dbReference type="AlphaFoldDB" id="A0A5C5ZC78"/>